<evidence type="ECO:0000313" key="2">
    <source>
        <dbReference type="Proteomes" id="UP000198977"/>
    </source>
</evidence>
<keyword evidence="2" id="KW-1185">Reference proteome</keyword>
<gene>
    <name evidence="1" type="ORF">SAMN04488523_1043</name>
</gene>
<name>A0A1I1WJ43_9RHOB</name>
<accession>A0A1I1WJ43</accession>
<dbReference type="AlphaFoldDB" id="A0A1I1WJ43"/>
<reference evidence="1 2" key="1">
    <citation type="submission" date="2016-10" db="EMBL/GenBank/DDBJ databases">
        <authorList>
            <person name="de Groot N.N."/>
        </authorList>
    </citation>
    <scope>NUCLEOTIDE SEQUENCE [LARGE SCALE GENOMIC DNA]</scope>
    <source>
        <strain evidence="1 2">DSM 11443</strain>
    </source>
</reference>
<organism evidence="1 2">
    <name type="scientific">Sulfitobacter brevis</name>
    <dbReference type="NCBI Taxonomy" id="74348"/>
    <lineage>
        <taxon>Bacteria</taxon>
        <taxon>Pseudomonadati</taxon>
        <taxon>Pseudomonadota</taxon>
        <taxon>Alphaproteobacteria</taxon>
        <taxon>Rhodobacterales</taxon>
        <taxon>Roseobacteraceae</taxon>
        <taxon>Sulfitobacter</taxon>
    </lineage>
</organism>
<dbReference type="Proteomes" id="UP000198977">
    <property type="component" value="Unassembled WGS sequence"/>
</dbReference>
<evidence type="ECO:0000313" key="1">
    <source>
        <dbReference type="EMBL" id="SFD95215.1"/>
    </source>
</evidence>
<sequence length="91" mass="10267">MDGNEGAALGQAVSGILSEYIRTHRDEPEFFEAISLIDHDDILWVPTDKLERWRVVNNGIYDEQAAYAMFSNVAQSARSVANSRKGERHDD</sequence>
<proteinExistence type="predicted"/>
<dbReference type="EMBL" id="FOMW01000004">
    <property type="protein sequence ID" value="SFD95215.1"/>
    <property type="molecule type" value="Genomic_DNA"/>
</dbReference>
<protein>
    <submittedName>
        <fullName evidence="1">Uncharacterized protein</fullName>
    </submittedName>
</protein>